<feature type="transmembrane region" description="Helical" evidence="1">
    <location>
        <begin position="62"/>
        <end position="84"/>
    </location>
</feature>
<dbReference type="HOGENOM" id="CLU_1685747_0_0_0"/>
<evidence type="ECO:0000256" key="1">
    <source>
        <dbReference type="SAM" id="Phobius"/>
    </source>
</evidence>
<feature type="transmembrane region" description="Helical" evidence="1">
    <location>
        <begin position="6"/>
        <end position="23"/>
    </location>
</feature>
<keyword evidence="1" id="KW-1133">Transmembrane helix</keyword>
<feature type="transmembrane region" description="Helical" evidence="1">
    <location>
        <begin position="30"/>
        <end position="56"/>
    </location>
</feature>
<evidence type="ECO:0000313" key="3">
    <source>
        <dbReference type="Proteomes" id="UP000006558"/>
    </source>
</evidence>
<evidence type="ECO:0000313" key="2">
    <source>
        <dbReference type="EMBL" id="ABQ47104.1"/>
    </source>
</evidence>
<reference evidence="3" key="1">
    <citation type="submission" date="2007-05" db="EMBL/GenBank/DDBJ databases">
        <title>Complete sequence of Thermotoga petrophila RKU-1.</title>
        <authorList>
            <consortium name="US DOE Joint Genome Institute"/>
            <person name="Copeland A."/>
            <person name="Lucas S."/>
            <person name="Lapidus A."/>
            <person name="Barry K."/>
            <person name="Glavina del Rio T."/>
            <person name="Dalin E."/>
            <person name="Tice H."/>
            <person name="Pitluck S."/>
            <person name="Sims D."/>
            <person name="Brettin T."/>
            <person name="Bruce D."/>
            <person name="Detter J.C."/>
            <person name="Han C."/>
            <person name="Tapia R."/>
            <person name="Schmutz J."/>
            <person name="Larimer F."/>
            <person name="Land M."/>
            <person name="Hauser L."/>
            <person name="Kyrpides N."/>
            <person name="Mikhailova N."/>
            <person name="Nelson K."/>
            <person name="Gogarten J.P."/>
            <person name="Noll K."/>
            <person name="Richardson P."/>
        </authorList>
    </citation>
    <scope>NUCLEOTIDE SEQUENCE [LARGE SCALE GENOMIC DNA]</scope>
    <source>
        <strain evidence="3">ATCC BAA-488 / DSM 13995 / JCM 10881 / RKU-1</strain>
    </source>
</reference>
<accession>A5ILN1</accession>
<dbReference type="AlphaFoldDB" id="A5ILN1"/>
<feature type="transmembrane region" description="Helical" evidence="1">
    <location>
        <begin position="120"/>
        <end position="140"/>
    </location>
</feature>
<dbReference type="STRING" id="390874.Tpet_1090"/>
<dbReference type="Proteomes" id="UP000006558">
    <property type="component" value="Chromosome"/>
</dbReference>
<protein>
    <submittedName>
        <fullName evidence="2">Uncharacterized protein</fullName>
    </submittedName>
</protein>
<name>A5ILN1_THEP1</name>
<feature type="transmembrane region" description="Helical" evidence="1">
    <location>
        <begin position="89"/>
        <end position="108"/>
    </location>
</feature>
<keyword evidence="1" id="KW-0472">Membrane</keyword>
<sequence>MHVKKVAYGGLISALVVLLLYIGNFTKSKIFFAALSSVFTGVLVELFGVGSVPIIIATNVLVFLLVPNPGYASLFFVLSFYGFLRKKPILIRFLYLNASTLLLVLFASKFFNAELPDVSFFLYALGFLGVQVAFFVYDYLYNRILQELLRIIRGKN</sequence>
<gene>
    <name evidence="2" type="ordered locus">Tpet_1090</name>
</gene>
<dbReference type="KEGG" id="tpt:Tpet_1090"/>
<proteinExistence type="predicted"/>
<keyword evidence="1" id="KW-0812">Transmembrane</keyword>
<dbReference type="EMBL" id="CP000702">
    <property type="protein sequence ID" value="ABQ47104.1"/>
    <property type="molecule type" value="Genomic_DNA"/>
</dbReference>
<organism evidence="2 3">
    <name type="scientific">Thermotoga petrophila (strain ATCC BAA-488 / DSM 13995 / JCM 10881 / RKU-1)</name>
    <dbReference type="NCBI Taxonomy" id="390874"/>
    <lineage>
        <taxon>Bacteria</taxon>
        <taxon>Thermotogati</taxon>
        <taxon>Thermotogota</taxon>
        <taxon>Thermotogae</taxon>
        <taxon>Thermotogales</taxon>
        <taxon>Thermotogaceae</taxon>
        <taxon>Thermotoga</taxon>
    </lineage>
</organism>
<reference evidence="2 3" key="2">
    <citation type="journal article" date="2009" name="Proc. Natl. Acad. Sci. U.S.A.">
        <title>On the chimeric nature, thermophilic origin, and phylogenetic placement of the Thermotogales.</title>
        <authorList>
            <person name="Zhaxybayeva O."/>
            <person name="Swithers K.S."/>
            <person name="Lapierre P."/>
            <person name="Fournier G.P."/>
            <person name="Bickhart D.M."/>
            <person name="DeBoy R.T."/>
            <person name="Nelson K.E."/>
            <person name="Nesbo C.L."/>
            <person name="Doolittle W.F."/>
            <person name="Gogarten J.P."/>
            <person name="Noll K.M."/>
        </authorList>
    </citation>
    <scope>NUCLEOTIDE SEQUENCE [LARGE SCALE GENOMIC DNA]</scope>
    <source>
        <strain evidence="3">ATCC BAA-488 / DSM 13995 / JCM 10881 / RKU-1</strain>
    </source>
</reference>